<reference evidence="1 2" key="1">
    <citation type="submission" date="2024-01" db="EMBL/GenBank/DDBJ databases">
        <title>The genomes of 5 underutilized Papilionoideae crops provide insights into root nodulation and disease resistance.</title>
        <authorList>
            <person name="Yuan L."/>
        </authorList>
    </citation>
    <scope>NUCLEOTIDE SEQUENCE [LARGE SCALE GENOMIC DNA]</scope>
    <source>
        <strain evidence="1">LY-2023</strain>
        <tissue evidence="1">Leaf</tissue>
    </source>
</reference>
<keyword evidence="2" id="KW-1185">Reference proteome</keyword>
<gene>
    <name evidence="1" type="ORF">RJT34_07457</name>
</gene>
<evidence type="ECO:0000313" key="2">
    <source>
        <dbReference type="Proteomes" id="UP001359559"/>
    </source>
</evidence>
<organism evidence="1 2">
    <name type="scientific">Clitoria ternatea</name>
    <name type="common">Butterfly pea</name>
    <dbReference type="NCBI Taxonomy" id="43366"/>
    <lineage>
        <taxon>Eukaryota</taxon>
        <taxon>Viridiplantae</taxon>
        <taxon>Streptophyta</taxon>
        <taxon>Embryophyta</taxon>
        <taxon>Tracheophyta</taxon>
        <taxon>Spermatophyta</taxon>
        <taxon>Magnoliopsida</taxon>
        <taxon>eudicotyledons</taxon>
        <taxon>Gunneridae</taxon>
        <taxon>Pentapetalae</taxon>
        <taxon>rosids</taxon>
        <taxon>fabids</taxon>
        <taxon>Fabales</taxon>
        <taxon>Fabaceae</taxon>
        <taxon>Papilionoideae</taxon>
        <taxon>50 kb inversion clade</taxon>
        <taxon>NPAAA clade</taxon>
        <taxon>indigoferoid/millettioid clade</taxon>
        <taxon>Phaseoleae</taxon>
        <taxon>Clitoria</taxon>
    </lineage>
</organism>
<sequence>MFCFMAPAGKLSGFYNVELPSDLSVSIEGVTFHLHKFLLVSKCGKIAREHEESKDASGRTLSIVLEEFPVVLKLS</sequence>
<comment type="caution">
    <text evidence="1">The sequence shown here is derived from an EMBL/GenBank/DDBJ whole genome shotgun (WGS) entry which is preliminary data.</text>
</comment>
<evidence type="ECO:0000313" key="1">
    <source>
        <dbReference type="EMBL" id="KAK7310147.1"/>
    </source>
</evidence>
<accession>A0AAN9K5V8</accession>
<dbReference type="EMBL" id="JAYKXN010000002">
    <property type="protein sequence ID" value="KAK7310147.1"/>
    <property type="molecule type" value="Genomic_DNA"/>
</dbReference>
<proteinExistence type="predicted"/>
<dbReference type="Proteomes" id="UP001359559">
    <property type="component" value="Unassembled WGS sequence"/>
</dbReference>
<name>A0AAN9K5V8_CLITE</name>
<evidence type="ECO:0008006" key="3">
    <source>
        <dbReference type="Google" id="ProtNLM"/>
    </source>
</evidence>
<dbReference type="AlphaFoldDB" id="A0AAN9K5V8"/>
<protein>
    <recommendedName>
        <fullName evidence="3">BTB domain-containing protein</fullName>
    </recommendedName>
</protein>